<dbReference type="InterPro" id="IPR032710">
    <property type="entry name" value="NTF2-like_dom_sf"/>
</dbReference>
<dbReference type="InterPro" id="IPR037401">
    <property type="entry name" value="SnoaL-like"/>
</dbReference>
<protein>
    <submittedName>
        <fullName evidence="2">Nuclear transport factor 2 family protein</fullName>
    </submittedName>
</protein>
<reference evidence="2 3" key="1">
    <citation type="submission" date="2020-12" db="EMBL/GenBank/DDBJ databases">
        <title>Oil enriched cultivation method for isolating marine PHA-producing bacteria.</title>
        <authorList>
            <person name="Zheng W."/>
            <person name="Yu S."/>
            <person name="Huang Y."/>
        </authorList>
    </citation>
    <scope>NUCLEOTIDE SEQUENCE [LARGE SCALE GENOMIC DNA]</scope>
    <source>
        <strain evidence="2 3">SN0-2</strain>
    </source>
</reference>
<proteinExistence type="predicted"/>
<dbReference type="Proteomes" id="UP000664293">
    <property type="component" value="Unassembled WGS sequence"/>
</dbReference>
<accession>A0ABS3E544</accession>
<keyword evidence="3" id="KW-1185">Reference proteome</keyword>
<evidence type="ECO:0000313" key="2">
    <source>
        <dbReference type="EMBL" id="MBN8430416.1"/>
    </source>
</evidence>
<dbReference type="Gene3D" id="3.10.450.50">
    <property type="match status" value="1"/>
</dbReference>
<sequence length="144" mass="16586">MVSIHLHAKESKIDLETFAQTYFEKMVATQAPDATKEDLESYLGLLTDDIGHTHLPWQTDGSRTPDGKDAMRKGMTFYLGAHTEYNAELIDVFVFNESAIAIRYRNHAKGIHPESKQEIEYRQTMMEVLEMEHGKVAVIRKYHE</sequence>
<evidence type="ECO:0000259" key="1">
    <source>
        <dbReference type="Pfam" id="PF12680"/>
    </source>
</evidence>
<dbReference type="SUPFAM" id="SSF54427">
    <property type="entry name" value="NTF2-like"/>
    <property type="match status" value="1"/>
</dbReference>
<dbReference type="Pfam" id="PF12680">
    <property type="entry name" value="SnoaL_2"/>
    <property type="match status" value="1"/>
</dbReference>
<evidence type="ECO:0000313" key="3">
    <source>
        <dbReference type="Proteomes" id="UP000664293"/>
    </source>
</evidence>
<organism evidence="2 3">
    <name type="scientific">Microbulbifer salipaludis</name>
    <dbReference type="NCBI Taxonomy" id="187980"/>
    <lineage>
        <taxon>Bacteria</taxon>
        <taxon>Pseudomonadati</taxon>
        <taxon>Pseudomonadota</taxon>
        <taxon>Gammaproteobacteria</taxon>
        <taxon>Cellvibrionales</taxon>
        <taxon>Microbulbiferaceae</taxon>
        <taxon>Microbulbifer</taxon>
    </lineage>
</organism>
<feature type="domain" description="SnoaL-like" evidence="1">
    <location>
        <begin position="36"/>
        <end position="137"/>
    </location>
</feature>
<name>A0ABS3E544_9GAMM</name>
<gene>
    <name evidence="2" type="ORF">JF535_06055</name>
</gene>
<comment type="caution">
    <text evidence="2">The sequence shown here is derived from an EMBL/GenBank/DDBJ whole genome shotgun (WGS) entry which is preliminary data.</text>
</comment>
<dbReference type="EMBL" id="JAEKJR010000002">
    <property type="protein sequence ID" value="MBN8430416.1"/>
    <property type="molecule type" value="Genomic_DNA"/>
</dbReference>